<organism evidence="2 3">
    <name type="scientific">Peronospora destructor</name>
    <dbReference type="NCBI Taxonomy" id="86335"/>
    <lineage>
        <taxon>Eukaryota</taxon>
        <taxon>Sar</taxon>
        <taxon>Stramenopiles</taxon>
        <taxon>Oomycota</taxon>
        <taxon>Peronosporomycetes</taxon>
        <taxon>Peronosporales</taxon>
        <taxon>Peronosporaceae</taxon>
        <taxon>Peronospora</taxon>
    </lineage>
</organism>
<feature type="coiled-coil region" evidence="1">
    <location>
        <begin position="50"/>
        <end position="84"/>
    </location>
</feature>
<keyword evidence="1" id="KW-0175">Coiled coil</keyword>
<protein>
    <submittedName>
        <fullName evidence="2">Uncharacterized protein</fullName>
    </submittedName>
</protein>
<evidence type="ECO:0000313" key="3">
    <source>
        <dbReference type="Proteomes" id="UP001162029"/>
    </source>
</evidence>
<dbReference type="AlphaFoldDB" id="A0AAV0U8M3"/>
<reference evidence="2" key="1">
    <citation type="submission" date="2022-12" db="EMBL/GenBank/DDBJ databases">
        <authorList>
            <person name="Webb A."/>
        </authorList>
    </citation>
    <scope>NUCLEOTIDE SEQUENCE</scope>
    <source>
        <strain evidence="2">Pd1</strain>
    </source>
</reference>
<sequence length="128" mass="14623">MEMQQVRVGRASQVAVPPANAAPLEISQEMRQQLARDAPSRIRAGCAASAEELQMQVEAKEKVIQEQKRMLMQQKKQHETTQRRFEEMLTMFKTAGDAAAVKECEEKLANEKMLLLPCKPRKMEIIRL</sequence>
<dbReference type="EMBL" id="CANTFM010000905">
    <property type="protein sequence ID" value="CAI5731526.1"/>
    <property type="molecule type" value="Genomic_DNA"/>
</dbReference>
<evidence type="ECO:0000256" key="1">
    <source>
        <dbReference type="SAM" id="Coils"/>
    </source>
</evidence>
<accession>A0AAV0U8M3</accession>
<proteinExistence type="predicted"/>
<comment type="caution">
    <text evidence="2">The sequence shown here is derived from an EMBL/GenBank/DDBJ whole genome shotgun (WGS) entry which is preliminary data.</text>
</comment>
<keyword evidence="3" id="KW-1185">Reference proteome</keyword>
<name>A0AAV0U8M3_9STRA</name>
<evidence type="ECO:0000313" key="2">
    <source>
        <dbReference type="EMBL" id="CAI5731526.1"/>
    </source>
</evidence>
<dbReference type="Proteomes" id="UP001162029">
    <property type="component" value="Unassembled WGS sequence"/>
</dbReference>
<gene>
    <name evidence="2" type="ORF">PDE001_LOCUS4835</name>
</gene>